<evidence type="ECO:0000256" key="1">
    <source>
        <dbReference type="ARBA" id="ARBA00004123"/>
    </source>
</evidence>
<dbReference type="Proteomes" id="UP000315522">
    <property type="component" value="Unassembled WGS sequence"/>
</dbReference>
<dbReference type="PROSITE" id="PS50166">
    <property type="entry name" value="IMPORTIN_B_NT"/>
    <property type="match status" value="1"/>
</dbReference>
<organism evidence="7 8">
    <name type="scientific">Lachnellula willkommii</name>
    <dbReference type="NCBI Taxonomy" id="215461"/>
    <lineage>
        <taxon>Eukaryota</taxon>
        <taxon>Fungi</taxon>
        <taxon>Dikarya</taxon>
        <taxon>Ascomycota</taxon>
        <taxon>Pezizomycotina</taxon>
        <taxon>Leotiomycetes</taxon>
        <taxon>Helotiales</taxon>
        <taxon>Lachnaceae</taxon>
        <taxon>Lachnellula</taxon>
    </lineage>
</organism>
<comment type="caution">
    <text evidence="7">The sequence shown here is derived from an EMBL/GenBank/DDBJ whole genome shotgun (WGS) entry which is preliminary data.</text>
</comment>
<dbReference type="GO" id="GO:0031267">
    <property type="term" value="F:small GTPase binding"/>
    <property type="evidence" value="ECO:0007669"/>
    <property type="project" value="InterPro"/>
</dbReference>
<evidence type="ECO:0000313" key="7">
    <source>
        <dbReference type="EMBL" id="TVY92123.1"/>
    </source>
</evidence>
<dbReference type="Gene3D" id="1.25.10.10">
    <property type="entry name" value="Leucine-rich Repeat Variant"/>
    <property type="match status" value="1"/>
</dbReference>
<dbReference type="FunFam" id="1.25.10.10:FF:000362">
    <property type="entry name" value="Importin 11, putative"/>
    <property type="match status" value="1"/>
</dbReference>
<evidence type="ECO:0000259" key="6">
    <source>
        <dbReference type="PROSITE" id="PS50166"/>
    </source>
</evidence>
<evidence type="ECO:0000256" key="2">
    <source>
        <dbReference type="ARBA" id="ARBA00007991"/>
    </source>
</evidence>
<reference evidence="7 8" key="1">
    <citation type="submission" date="2018-05" db="EMBL/GenBank/DDBJ databases">
        <title>Genome sequencing and assembly of the regulated plant pathogen Lachnellula willkommii and related sister species for the development of diagnostic species identification markers.</title>
        <authorList>
            <person name="Giroux E."/>
            <person name="Bilodeau G."/>
        </authorList>
    </citation>
    <scope>NUCLEOTIDE SEQUENCE [LARGE SCALE GENOMIC DNA]</scope>
    <source>
        <strain evidence="7 8">CBS 172.35</strain>
    </source>
</reference>
<dbReference type="GO" id="GO:0005829">
    <property type="term" value="C:cytosol"/>
    <property type="evidence" value="ECO:0007669"/>
    <property type="project" value="TreeGrafter"/>
</dbReference>
<dbReference type="SMART" id="SM00913">
    <property type="entry name" value="IBN_N"/>
    <property type="match status" value="1"/>
</dbReference>
<dbReference type="InterPro" id="IPR058669">
    <property type="entry name" value="TPR_IPO7/11-like"/>
</dbReference>
<gene>
    <name evidence="7" type="primary">Ipo11</name>
    <name evidence="7" type="ORF">LAWI1_G005469</name>
</gene>
<protein>
    <submittedName>
        <fullName evidence="7">Importin</fullName>
    </submittedName>
</protein>
<dbReference type="InterPro" id="IPR016024">
    <property type="entry name" value="ARM-type_fold"/>
</dbReference>
<name>A0A559MGN2_9HELO</name>
<keyword evidence="4" id="KW-0539">Nucleus</keyword>
<keyword evidence="5" id="KW-0175">Coiled coil</keyword>
<keyword evidence="3" id="KW-0813">Transport</keyword>
<evidence type="ECO:0000256" key="4">
    <source>
        <dbReference type="ARBA" id="ARBA00023242"/>
    </source>
</evidence>
<dbReference type="PANTHER" id="PTHR10997">
    <property type="entry name" value="IMPORTIN-7, 8, 11"/>
    <property type="match status" value="1"/>
</dbReference>
<proteinExistence type="inferred from homology"/>
<accession>A0A559MGN2</accession>
<dbReference type="Pfam" id="PF25758">
    <property type="entry name" value="TPR_IPO11"/>
    <property type="match status" value="1"/>
</dbReference>
<evidence type="ECO:0000256" key="3">
    <source>
        <dbReference type="ARBA" id="ARBA00022448"/>
    </source>
</evidence>
<feature type="domain" description="Importin N-terminal" evidence="6">
    <location>
        <begin position="37"/>
        <end position="109"/>
    </location>
</feature>
<dbReference type="EMBL" id="QGML01000385">
    <property type="protein sequence ID" value="TVY92123.1"/>
    <property type="molecule type" value="Genomic_DNA"/>
</dbReference>
<sequence length="1049" mass="117573">MAFAIEVPGEAAPLTPQQVYLALQSAGSSQQVHIQTGTQQLQSWETQRGYYTLLQAVYLDKSLPSEVRYLAIIQLKNGIDKYWRKTAINAITKEEKAGIRSHLIEGGIEEANTQLALQNALVVSKVVRIDYPLDWPEVLTNLIKILRSANQTNQLHLRQGMLMMLQVVKELSTARLRASQTSLQSITPEIVFLLNEIYTQKVAIWMGFLQGNGDDEAGAMDALENSLFAIKILRRLLIVGYEYPNHSTGVQQIWELSQVQFGQFLEMISQDPPFLVAPAKELVEKHLVQFSKLHLQMSAIHPAAFALLPSSLDLVRAYNGLITKFGESYGSESQDFSAKSLNKDGDSKDQRPVMEKLCLKGLNLLRGCLRMVFSPAQSFKYRTPEVKAEQQKGVALIKTELLTEHVVAQLANVIVTKFFVFRQTDLEAWEDDQDEWEIKEDGGGDTSEFEVRPCSEKLFMDLVINYKDFLVQPLLSFFQSVAGGSDSTVVTKDAVYTAMGLSGPVVFKSFDFDSFLTSTLVNDVQQTGPGYKVLRRRIAILLGQWITISISEANRPLVYQIFQHLLKSEDVTNDYVVRVTAARQFKTVVDDFSFVPDGFLPYASDYLNRLMALIQEVENTETKMAILETIRVIAVRLENNISPFADQIVSILPGLWEASGEEHLLKQAILTLLSTLVTAMKGNAQRYHAMILPLIQRAVEPGSEMQIYLMDEALDLWSTILAQTPAPASSEVVSLVEAAFPLLEIGSETLRTVLNIVESYILLAPEAMLSDGIRLRILSYMSNLLGVKRREMAGQVTSIVENLIHAAEKIGGSQGITLVAKDLHECGYSQKIFEALHDAWDAHQTAGPNRRYPKLDDVVETDYFTILARLALADPNVFVTIMGSIGNADDVWRWLSTEWFRHFDSMANIDRQKLSCLALTRLLELPPPMTPVILERLQDYFAMWTSVITEMSTGRDDGGDNLIWLQSEGNEYEGPEDIRKRLHSAGDPVHTIHTFNFVKERLQGVVNACGGDEAFHANFSINVDKDVLQGFQRLGTGASNEPRAFWENN</sequence>
<dbReference type="Pfam" id="PF03810">
    <property type="entry name" value="IBN_N"/>
    <property type="match status" value="1"/>
</dbReference>
<dbReference type="GO" id="GO:0005635">
    <property type="term" value="C:nuclear envelope"/>
    <property type="evidence" value="ECO:0007669"/>
    <property type="project" value="TreeGrafter"/>
</dbReference>
<evidence type="ECO:0000313" key="8">
    <source>
        <dbReference type="Proteomes" id="UP000315522"/>
    </source>
</evidence>
<dbReference type="SUPFAM" id="SSF48371">
    <property type="entry name" value="ARM repeat"/>
    <property type="match status" value="1"/>
</dbReference>
<dbReference type="PANTHER" id="PTHR10997:SF7">
    <property type="entry name" value="IMPORTIN-11"/>
    <property type="match status" value="1"/>
</dbReference>
<dbReference type="InterPro" id="IPR011989">
    <property type="entry name" value="ARM-like"/>
</dbReference>
<evidence type="ECO:0000256" key="5">
    <source>
        <dbReference type="SAM" id="Coils"/>
    </source>
</evidence>
<dbReference type="InterPro" id="IPR001494">
    <property type="entry name" value="Importin-beta_N"/>
</dbReference>
<feature type="coiled-coil region" evidence="5">
    <location>
        <begin position="603"/>
        <end position="630"/>
    </location>
</feature>
<keyword evidence="8" id="KW-1185">Reference proteome</keyword>
<dbReference type="GO" id="GO:0006606">
    <property type="term" value="P:protein import into nucleus"/>
    <property type="evidence" value="ECO:0007669"/>
    <property type="project" value="TreeGrafter"/>
</dbReference>
<comment type="similarity">
    <text evidence="2">Belongs to the importin beta family.</text>
</comment>
<comment type="subcellular location">
    <subcellularLocation>
        <location evidence="1">Nucleus</location>
    </subcellularLocation>
</comment>
<dbReference type="AlphaFoldDB" id="A0A559MGN2"/>